<dbReference type="VEuPathDB" id="FungiDB:CCM_02659"/>
<dbReference type="Proteomes" id="UP000001610">
    <property type="component" value="Unassembled WGS sequence"/>
</dbReference>
<dbReference type="GeneID" id="18164686"/>
<keyword evidence="4" id="KW-1185">Reference proteome</keyword>
<organism evidence="3 4">
    <name type="scientific">Cordyceps militaris (strain CM01)</name>
    <name type="common">Caterpillar fungus</name>
    <dbReference type="NCBI Taxonomy" id="983644"/>
    <lineage>
        <taxon>Eukaryota</taxon>
        <taxon>Fungi</taxon>
        <taxon>Dikarya</taxon>
        <taxon>Ascomycota</taxon>
        <taxon>Pezizomycotina</taxon>
        <taxon>Sordariomycetes</taxon>
        <taxon>Hypocreomycetidae</taxon>
        <taxon>Hypocreales</taxon>
        <taxon>Cordycipitaceae</taxon>
        <taxon>Cordyceps</taxon>
    </lineage>
</organism>
<dbReference type="KEGG" id="cmt:CCM_02659"/>
<reference evidence="3 4" key="1">
    <citation type="journal article" date="2011" name="Genome Biol.">
        <title>Genome sequence of the insect pathogenic fungus Cordyceps militaris, a valued traditional Chinese medicine.</title>
        <authorList>
            <person name="Zheng P."/>
            <person name="Xia Y."/>
            <person name="Xiao G."/>
            <person name="Xiong C."/>
            <person name="Hu X."/>
            <person name="Zhang S."/>
            <person name="Zheng H."/>
            <person name="Huang Y."/>
            <person name="Zhou Y."/>
            <person name="Wang S."/>
            <person name="Zhao G.P."/>
            <person name="Liu X."/>
            <person name="St Leger R.J."/>
            <person name="Wang C."/>
        </authorList>
    </citation>
    <scope>NUCLEOTIDE SEQUENCE [LARGE SCALE GENOMIC DNA]</scope>
    <source>
        <strain evidence="3 4">CM01</strain>
    </source>
</reference>
<name>G3JB28_CORMM</name>
<feature type="compositionally biased region" description="Acidic residues" evidence="2">
    <location>
        <begin position="448"/>
        <end position="459"/>
    </location>
</feature>
<feature type="compositionally biased region" description="Acidic residues" evidence="2">
    <location>
        <begin position="421"/>
        <end position="433"/>
    </location>
</feature>
<evidence type="ECO:0000256" key="2">
    <source>
        <dbReference type="SAM" id="MobiDB-lite"/>
    </source>
</evidence>
<dbReference type="HOGENOM" id="CLU_016024_0_0_1"/>
<feature type="compositionally biased region" description="Polar residues" evidence="2">
    <location>
        <begin position="165"/>
        <end position="183"/>
    </location>
</feature>
<gene>
    <name evidence="3" type="ORF">CCM_02659</name>
</gene>
<feature type="region of interest" description="Disordered" evidence="2">
    <location>
        <begin position="200"/>
        <end position="264"/>
    </location>
</feature>
<protein>
    <submittedName>
        <fullName evidence="3">Uncharacterized protein</fullName>
    </submittedName>
</protein>
<dbReference type="STRING" id="983644.G3JB28"/>
<dbReference type="OrthoDB" id="5418627at2759"/>
<feature type="compositionally biased region" description="Low complexity" evidence="2">
    <location>
        <begin position="230"/>
        <end position="244"/>
    </location>
</feature>
<evidence type="ECO:0000313" key="4">
    <source>
        <dbReference type="Proteomes" id="UP000001610"/>
    </source>
</evidence>
<dbReference type="RefSeq" id="XP_006667874.1">
    <property type="nucleotide sequence ID" value="XM_006667811.1"/>
</dbReference>
<evidence type="ECO:0000256" key="1">
    <source>
        <dbReference type="SAM" id="Coils"/>
    </source>
</evidence>
<dbReference type="EMBL" id="JH126400">
    <property type="protein sequence ID" value="EGX94388.1"/>
    <property type="molecule type" value="Genomic_DNA"/>
</dbReference>
<feature type="region of interest" description="Disordered" evidence="2">
    <location>
        <begin position="165"/>
        <end position="188"/>
    </location>
</feature>
<sequence length="592" mass="63339">MDVAASLHDRLRTRLDHLEAKLEAHRQELLDEFHQHYHQLTRTADPSAVVTMQHQLRTTLDHYKTLRPSLPATNPPLPHPPQPAAAPAAESPPRPPVSDNPETATTSQTLSLASTPADSGNLVAPGSPRDRDHELQGLFTPSYLPLLADSDVAADSIPAVTTTAAAISSQQPSVVAGSPNSADNGWMPATENLIANSTTSAEMNQSADENRFPGGLTTPPRHRPRESEPADAATADDANSSASSDKGDNKGPRSALRRYSSIYKSPQSPRRVRFEFMGAEVLPTASPQPGDTMMPSLPSPMWEGENVTVDSVLGGDADDLEPPPFKKISSSDALRALSREPLEDGTVWTVVNPDSDNVVTNQMQQVDLGKPLASTEPGMQQIRQDTGNDTNAPDSSFLDLKKTRVATPPPLNKAPANASDVGDDGDDMFEFEDEGGKTLSSWPPPSSADEDEQSEDETAADVAASFDELSTLRSPTTVAPAPMPKPKAEAPAPATPTTPRFHVGSVGSYKGRSIMMPVVKDPEVHAKAASIGIFNSFVGGVDGTSGMDAADLSSYRASFMRDTFSGTPRSFTERLMMEDMEADRLKEKPNEQ</sequence>
<feature type="region of interest" description="Disordered" evidence="2">
    <location>
        <begin position="66"/>
        <end position="135"/>
    </location>
</feature>
<feature type="region of interest" description="Disordered" evidence="2">
    <location>
        <begin position="405"/>
        <end position="502"/>
    </location>
</feature>
<accession>G3JB28</accession>
<dbReference type="InParanoid" id="G3JB28"/>
<feature type="compositionally biased region" description="Low complexity" evidence="2">
    <location>
        <begin position="103"/>
        <end position="115"/>
    </location>
</feature>
<proteinExistence type="predicted"/>
<keyword evidence="1" id="KW-0175">Coiled coil</keyword>
<dbReference type="AlphaFoldDB" id="G3JB28"/>
<feature type="compositionally biased region" description="Pro residues" evidence="2">
    <location>
        <begin position="73"/>
        <end position="98"/>
    </location>
</feature>
<feature type="coiled-coil region" evidence="1">
    <location>
        <begin position="8"/>
        <end position="35"/>
    </location>
</feature>
<dbReference type="eggNOG" id="ENOG502R9MA">
    <property type="taxonomic scope" value="Eukaryota"/>
</dbReference>
<feature type="compositionally biased region" description="Low complexity" evidence="2">
    <location>
        <begin position="489"/>
        <end position="499"/>
    </location>
</feature>
<dbReference type="OMA" id="VHTFRHE"/>
<evidence type="ECO:0000313" key="3">
    <source>
        <dbReference type="EMBL" id="EGX94388.1"/>
    </source>
</evidence>